<gene>
    <name evidence="2" type="ORF">ACFS2C_24180</name>
</gene>
<feature type="compositionally biased region" description="Gly residues" evidence="1">
    <location>
        <begin position="536"/>
        <end position="557"/>
    </location>
</feature>
<evidence type="ECO:0000313" key="3">
    <source>
        <dbReference type="Proteomes" id="UP001597478"/>
    </source>
</evidence>
<protein>
    <recommendedName>
        <fullName evidence="4">PPE family protein</fullName>
    </recommendedName>
</protein>
<feature type="region of interest" description="Disordered" evidence="1">
    <location>
        <begin position="512"/>
        <end position="557"/>
    </location>
</feature>
<feature type="compositionally biased region" description="Basic and acidic residues" evidence="1">
    <location>
        <begin position="15"/>
        <end position="25"/>
    </location>
</feature>
<feature type="compositionally biased region" description="Gly residues" evidence="1">
    <location>
        <begin position="481"/>
        <end position="495"/>
    </location>
</feature>
<feature type="region of interest" description="Disordered" evidence="1">
    <location>
        <begin position="338"/>
        <end position="471"/>
    </location>
</feature>
<feature type="region of interest" description="Disordered" evidence="1">
    <location>
        <begin position="476"/>
        <end position="495"/>
    </location>
</feature>
<dbReference type="Gene3D" id="1.20.1260.20">
    <property type="entry name" value="PPE superfamily"/>
    <property type="match status" value="1"/>
</dbReference>
<feature type="compositionally biased region" description="Gly residues" evidence="1">
    <location>
        <begin position="338"/>
        <end position="349"/>
    </location>
</feature>
<dbReference type="EMBL" id="JBHUOF010000048">
    <property type="protein sequence ID" value="MFD2802492.1"/>
    <property type="molecule type" value="Genomic_DNA"/>
</dbReference>
<reference evidence="3" key="1">
    <citation type="journal article" date="2019" name="Int. J. Syst. Evol. Microbiol.">
        <title>The Global Catalogue of Microorganisms (GCM) 10K type strain sequencing project: providing services to taxonomists for standard genome sequencing and annotation.</title>
        <authorList>
            <consortium name="The Broad Institute Genomics Platform"/>
            <consortium name="The Broad Institute Genome Sequencing Center for Infectious Disease"/>
            <person name="Wu L."/>
            <person name="Ma J."/>
        </authorList>
    </citation>
    <scope>NUCLEOTIDE SEQUENCE [LARGE SCALE GENOMIC DNA]</scope>
    <source>
        <strain evidence="3">IBRC-M 10906</strain>
    </source>
</reference>
<feature type="compositionally biased region" description="Pro residues" evidence="1">
    <location>
        <begin position="402"/>
        <end position="413"/>
    </location>
</feature>
<comment type="caution">
    <text evidence="2">The sequence shown here is derived from an EMBL/GenBank/DDBJ whole genome shotgun (WGS) entry which is preliminary data.</text>
</comment>
<feature type="compositionally biased region" description="Gly residues" evidence="1">
    <location>
        <begin position="512"/>
        <end position="523"/>
    </location>
</feature>
<evidence type="ECO:0000313" key="2">
    <source>
        <dbReference type="EMBL" id="MFD2802492.1"/>
    </source>
</evidence>
<feature type="region of interest" description="Disordered" evidence="1">
    <location>
        <begin position="270"/>
        <end position="309"/>
    </location>
</feature>
<feature type="region of interest" description="Disordered" evidence="1">
    <location>
        <begin position="597"/>
        <end position="617"/>
    </location>
</feature>
<accession>A0ABW5WH89</accession>
<keyword evidence="3" id="KW-1185">Reference proteome</keyword>
<dbReference type="SUPFAM" id="SSF140459">
    <property type="entry name" value="PE/PPE dimer-like"/>
    <property type="match status" value="1"/>
</dbReference>
<sequence>MSTPAELTRAVSDPTSERYDPESPHYDVTVDPSSPFYVGPIEDHARSGDDIRAEVTAHVQEALGVSELTEKQRDAIIQTLYTANIWREESGLDQGLELRQPGAAPRTVWHNASHEQMIDTLTSNADSAAVAETSEEWIRLGNELTLHQRAIADAIDDSMGDWQGEGGDAARRHLAEVAKWLGTTAQGAVLTGRQQQIHSQTLNETQKQMDANPPVHFSAAEANASLQQIADPVAYAATAQQMIRTMQAQQAARDQAARIMTQFDDTVGSATDLPLFSPPPKLADVQPQGLRRVTPAGGGAGAAGAGMPDPAVTMGGDGAAGGGAAGLGGVPGADGPGALGAGGFGGGGSNPDPASPGTELPAADAGHGAPQVSMPGLPGPGGPGQGVPFSAPTPGPGGDLPGVPPSIPVPDVPTPGHGPSGFTSDGPNVSRVPMPDLGNPPGVDDSTTTSSYTPADPTLPGTGKLGWPGGVNGDSIANRLAGGGPGPGSGGGSFGGALPNTAGMGGAAGLAGGGGAAGGGSRVSGGASTGAVKGPLGEGLPMGPGPGVAGPGGRGGMPGAMAPGMVPAAGAGKKGEDDTEHRVAGYLSDDEDIFASETPIAPPVIGDWKNNKNADWK</sequence>
<name>A0ABW5WH89_9PSEU</name>
<feature type="compositionally biased region" description="Low complexity" evidence="1">
    <location>
        <begin position="524"/>
        <end position="535"/>
    </location>
</feature>
<dbReference type="RefSeq" id="WP_377394300.1">
    <property type="nucleotide sequence ID" value="NZ_JBHSAN010000052.1"/>
</dbReference>
<evidence type="ECO:0000256" key="1">
    <source>
        <dbReference type="SAM" id="MobiDB-lite"/>
    </source>
</evidence>
<feature type="region of interest" description="Disordered" evidence="1">
    <location>
        <begin position="1"/>
        <end position="33"/>
    </location>
</feature>
<proteinExistence type="predicted"/>
<dbReference type="Proteomes" id="UP001597478">
    <property type="component" value="Unassembled WGS sequence"/>
</dbReference>
<organism evidence="2 3">
    <name type="scientific">Prauserella oleivorans</name>
    <dbReference type="NCBI Taxonomy" id="1478153"/>
    <lineage>
        <taxon>Bacteria</taxon>
        <taxon>Bacillati</taxon>
        <taxon>Actinomycetota</taxon>
        <taxon>Actinomycetes</taxon>
        <taxon>Pseudonocardiales</taxon>
        <taxon>Pseudonocardiaceae</taxon>
        <taxon>Prauserella</taxon>
    </lineage>
</organism>
<evidence type="ECO:0008006" key="4">
    <source>
        <dbReference type="Google" id="ProtNLM"/>
    </source>
</evidence>
<dbReference type="InterPro" id="IPR038332">
    <property type="entry name" value="PPE_sf"/>
</dbReference>